<feature type="compositionally biased region" description="Polar residues" evidence="1">
    <location>
        <begin position="92"/>
        <end position="102"/>
    </location>
</feature>
<reference evidence="2 3" key="2">
    <citation type="submission" date="2018-11" db="EMBL/GenBank/DDBJ databases">
        <authorList>
            <consortium name="Pathogen Informatics"/>
        </authorList>
    </citation>
    <scope>NUCLEOTIDE SEQUENCE [LARGE SCALE GENOMIC DNA]</scope>
    <source>
        <strain evidence="2 3">MHpl1</strain>
    </source>
</reference>
<dbReference type="EMBL" id="UZAF01016404">
    <property type="protein sequence ID" value="VDO27379.1"/>
    <property type="molecule type" value="Genomic_DNA"/>
</dbReference>
<protein>
    <submittedName>
        <fullName evidence="2 4">Uncharacterized protein</fullName>
    </submittedName>
</protein>
<feature type="region of interest" description="Disordered" evidence="1">
    <location>
        <begin position="53"/>
        <end position="124"/>
    </location>
</feature>
<reference evidence="4" key="1">
    <citation type="submission" date="2016-04" db="UniProtKB">
        <authorList>
            <consortium name="WormBaseParasite"/>
        </authorList>
    </citation>
    <scope>IDENTIFICATION</scope>
</reference>
<evidence type="ECO:0000313" key="2">
    <source>
        <dbReference type="EMBL" id="VDO27379.1"/>
    </source>
</evidence>
<organism evidence="4">
    <name type="scientific">Haemonchus placei</name>
    <name type="common">Barber's pole worm</name>
    <dbReference type="NCBI Taxonomy" id="6290"/>
    <lineage>
        <taxon>Eukaryota</taxon>
        <taxon>Metazoa</taxon>
        <taxon>Ecdysozoa</taxon>
        <taxon>Nematoda</taxon>
        <taxon>Chromadorea</taxon>
        <taxon>Rhabditida</taxon>
        <taxon>Rhabditina</taxon>
        <taxon>Rhabditomorpha</taxon>
        <taxon>Strongyloidea</taxon>
        <taxon>Trichostrongylidae</taxon>
        <taxon>Haemonchus</taxon>
    </lineage>
</organism>
<evidence type="ECO:0000313" key="3">
    <source>
        <dbReference type="Proteomes" id="UP000268014"/>
    </source>
</evidence>
<dbReference type="Proteomes" id="UP000268014">
    <property type="component" value="Unassembled WGS sequence"/>
</dbReference>
<sequence>MEDDRKPLSRAKMSLTDYFIVTALYLVDAMEWSQQTRTPQVMTDQQYGFHEFVPSSSNLPSAEGHLQRVCSTQPSSSGSTSVAEPPLEVHEAQSTSTETTSVMGAEDVSKPVPGITSVWSGQTDQECFPMERLKEDQKFADTQGRRSEGWCK</sequence>
<evidence type="ECO:0000313" key="4">
    <source>
        <dbReference type="WBParaSite" id="HPLM_0000589501-mRNA-1"/>
    </source>
</evidence>
<keyword evidence="3" id="KW-1185">Reference proteome</keyword>
<dbReference type="WBParaSite" id="HPLM_0000589501-mRNA-1">
    <property type="protein sequence ID" value="HPLM_0000589501-mRNA-1"/>
    <property type="gene ID" value="HPLM_0000589501"/>
</dbReference>
<accession>A0A158QL67</accession>
<gene>
    <name evidence="2" type="ORF">HPLM_LOCUS5887</name>
</gene>
<proteinExistence type="predicted"/>
<dbReference type="AlphaFoldDB" id="A0A158QL67"/>
<feature type="compositionally biased region" description="Low complexity" evidence="1">
    <location>
        <begin position="71"/>
        <end position="81"/>
    </location>
</feature>
<evidence type="ECO:0000256" key="1">
    <source>
        <dbReference type="SAM" id="MobiDB-lite"/>
    </source>
</evidence>
<name>A0A158QL67_HAEPC</name>